<dbReference type="InterPro" id="IPR051533">
    <property type="entry name" value="WaaL-like"/>
</dbReference>
<feature type="transmembrane region" description="Helical" evidence="5">
    <location>
        <begin position="155"/>
        <end position="172"/>
    </location>
</feature>
<evidence type="ECO:0000256" key="1">
    <source>
        <dbReference type="ARBA" id="ARBA00004141"/>
    </source>
</evidence>
<dbReference type="EC" id="2.4.1.-" evidence="7"/>
<dbReference type="Pfam" id="PF04932">
    <property type="entry name" value="Wzy_C"/>
    <property type="match status" value="1"/>
</dbReference>
<dbReference type="InterPro" id="IPR007016">
    <property type="entry name" value="O-antigen_ligase-rel_domated"/>
</dbReference>
<comment type="subcellular location">
    <subcellularLocation>
        <location evidence="1">Membrane</location>
        <topology evidence="1">Multi-pass membrane protein</topology>
    </subcellularLocation>
</comment>
<evidence type="ECO:0000256" key="5">
    <source>
        <dbReference type="SAM" id="Phobius"/>
    </source>
</evidence>
<evidence type="ECO:0000256" key="4">
    <source>
        <dbReference type="ARBA" id="ARBA00023136"/>
    </source>
</evidence>
<keyword evidence="2 5" id="KW-0812">Transmembrane</keyword>
<protein>
    <submittedName>
        <fullName evidence="7">O-antigen ligase</fullName>
        <ecNumber evidence="7">2.4.1.-</ecNumber>
    </submittedName>
</protein>
<evidence type="ECO:0000259" key="6">
    <source>
        <dbReference type="Pfam" id="PF04932"/>
    </source>
</evidence>
<sequence length="431" mass="47382">MNLQSFVGPAPWPRQLTTLAAFLVPALAVAVASGYSYGALLLLLGALAALPHWIARKPDGRSLVFAALIVGMGSFWFILAYPEPGWNQWDRPMKFYLGAVCLLFVVACPPRPSASFWGLLVGCIGAGGVALWQVWMEGQPRASGFPTGRTNAIQWGNLALLLGAMLAAQLMAQRKRLSPWIIAVGALATAGALNASVLSQSRGGWLALLLALPVGLWFVLRFNRRMLGGVIVAVAVVVMAVGVANRHVLEERWQIMQTEVQEYQNQGSADSSVGQRLEHWRFAWDLGWERPVFGWTTAQYIEEKTKRVAAGLYQPAITEYVYVHNEVLDVFVKAGLVGVTCLLALYFWPIYLLWPSKRRMVAFENQSPGWQAQWLAMRVSGLCVPVLYIGFGLTQVFFAHNSGIMGYLFLTMLQWAAVVGMERDAAHATAA</sequence>
<feature type="transmembrane region" description="Helical" evidence="5">
    <location>
        <begin position="20"/>
        <end position="50"/>
    </location>
</feature>
<reference evidence="7 8" key="1">
    <citation type="submission" date="2023-08" db="EMBL/GenBank/DDBJ databases">
        <title>Functional and genomic diversity of the sorghum phyllosphere microbiome.</title>
        <authorList>
            <person name="Shade A."/>
        </authorList>
    </citation>
    <scope>NUCLEOTIDE SEQUENCE [LARGE SCALE GENOMIC DNA]</scope>
    <source>
        <strain evidence="7 8">SORGH_AS_0335</strain>
    </source>
</reference>
<feature type="transmembrane region" description="Helical" evidence="5">
    <location>
        <begin position="375"/>
        <end position="398"/>
    </location>
</feature>
<feature type="transmembrane region" description="Helical" evidence="5">
    <location>
        <begin position="93"/>
        <end position="109"/>
    </location>
</feature>
<organism evidence="7 8">
    <name type="scientific">Paracidovorax wautersii</name>
    <dbReference type="NCBI Taxonomy" id="1177982"/>
    <lineage>
        <taxon>Bacteria</taxon>
        <taxon>Pseudomonadati</taxon>
        <taxon>Pseudomonadota</taxon>
        <taxon>Betaproteobacteria</taxon>
        <taxon>Burkholderiales</taxon>
        <taxon>Comamonadaceae</taxon>
        <taxon>Paracidovorax</taxon>
    </lineage>
</organism>
<evidence type="ECO:0000313" key="8">
    <source>
        <dbReference type="Proteomes" id="UP001267710"/>
    </source>
</evidence>
<feature type="transmembrane region" description="Helical" evidence="5">
    <location>
        <begin position="330"/>
        <end position="354"/>
    </location>
</feature>
<feature type="transmembrane region" description="Helical" evidence="5">
    <location>
        <begin position="116"/>
        <end position="135"/>
    </location>
</feature>
<name>A0ABU1I806_9BURK</name>
<keyword evidence="7" id="KW-0328">Glycosyltransferase</keyword>
<feature type="transmembrane region" description="Helical" evidence="5">
    <location>
        <begin position="404"/>
        <end position="421"/>
    </location>
</feature>
<evidence type="ECO:0000256" key="3">
    <source>
        <dbReference type="ARBA" id="ARBA00022989"/>
    </source>
</evidence>
<evidence type="ECO:0000313" key="7">
    <source>
        <dbReference type="EMBL" id="MDR6213361.1"/>
    </source>
</evidence>
<dbReference type="GO" id="GO:0016757">
    <property type="term" value="F:glycosyltransferase activity"/>
    <property type="evidence" value="ECO:0007669"/>
    <property type="project" value="UniProtKB-KW"/>
</dbReference>
<dbReference type="GO" id="GO:0016874">
    <property type="term" value="F:ligase activity"/>
    <property type="evidence" value="ECO:0007669"/>
    <property type="project" value="UniProtKB-KW"/>
</dbReference>
<keyword evidence="7" id="KW-0436">Ligase</keyword>
<dbReference type="PANTHER" id="PTHR37422">
    <property type="entry name" value="TEICHURONIC ACID BIOSYNTHESIS PROTEIN TUAE"/>
    <property type="match status" value="1"/>
</dbReference>
<dbReference type="PANTHER" id="PTHR37422:SF13">
    <property type="entry name" value="LIPOPOLYSACCHARIDE BIOSYNTHESIS PROTEIN PA4999-RELATED"/>
    <property type="match status" value="1"/>
</dbReference>
<keyword evidence="3 5" id="KW-1133">Transmembrane helix</keyword>
<gene>
    <name evidence="7" type="ORF">QE399_001050</name>
</gene>
<dbReference type="Proteomes" id="UP001267710">
    <property type="component" value="Unassembled WGS sequence"/>
</dbReference>
<dbReference type="RefSeq" id="WP_309826823.1">
    <property type="nucleotide sequence ID" value="NZ_JAVIZX010000001.1"/>
</dbReference>
<keyword evidence="7" id="KW-0808">Transferase</keyword>
<feature type="transmembrane region" description="Helical" evidence="5">
    <location>
        <begin position="179"/>
        <end position="197"/>
    </location>
</feature>
<keyword evidence="4 5" id="KW-0472">Membrane</keyword>
<accession>A0ABU1I806</accession>
<feature type="transmembrane region" description="Helical" evidence="5">
    <location>
        <begin position="203"/>
        <end position="220"/>
    </location>
</feature>
<comment type="caution">
    <text evidence="7">The sequence shown here is derived from an EMBL/GenBank/DDBJ whole genome shotgun (WGS) entry which is preliminary data.</text>
</comment>
<evidence type="ECO:0000256" key="2">
    <source>
        <dbReference type="ARBA" id="ARBA00022692"/>
    </source>
</evidence>
<feature type="transmembrane region" description="Helical" evidence="5">
    <location>
        <begin position="227"/>
        <end position="244"/>
    </location>
</feature>
<feature type="domain" description="O-antigen ligase-related" evidence="6">
    <location>
        <begin position="191"/>
        <end position="342"/>
    </location>
</feature>
<dbReference type="EMBL" id="JAVIZX010000001">
    <property type="protein sequence ID" value="MDR6213361.1"/>
    <property type="molecule type" value="Genomic_DNA"/>
</dbReference>
<feature type="transmembrane region" description="Helical" evidence="5">
    <location>
        <begin position="62"/>
        <end position="81"/>
    </location>
</feature>
<keyword evidence="8" id="KW-1185">Reference proteome</keyword>
<proteinExistence type="predicted"/>